<organism evidence="1 2">
    <name type="scientific">Lysobacter antibioticus</name>
    <dbReference type="NCBI Taxonomy" id="84531"/>
    <lineage>
        <taxon>Bacteria</taxon>
        <taxon>Pseudomonadati</taxon>
        <taxon>Pseudomonadota</taxon>
        <taxon>Gammaproteobacteria</taxon>
        <taxon>Lysobacterales</taxon>
        <taxon>Lysobacteraceae</taxon>
        <taxon>Lysobacter</taxon>
    </lineage>
</organism>
<dbReference type="KEGG" id="lab:LA76x_1067"/>
<keyword evidence="2" id="KW-1185">Reference proteome</keyword>
<name>A0A0S2F6S4_LYSAN</name>
<reference evidence="1 2" key="1">
    <citation type="journal article" date="2015" name="BMC Genomics">
        <title>Comparative genomics and metabolic profiling of the genus Lysobacter.</title>
        <authorList>
            <person name="de Bruijn I."/>
            <person name="Cheng X."/>
            <person name="de Jager V."/>
            <person name="Exposito R.G."/>
            <person name="Watrous J."/>
            <person name="Patel N."/>
            <person name="Postma J."/>
            <person name="Dorrestein P.C."/>
            <person name="Kobayashi D."/>
            <person name="Raaijmakers J.M."/>
        </authorList>
    </citation>
    <scope>NUCLEOTIDE SEQUENCE [LARGE SCALE GENOMIC DNA]</scope>
    <source>
        <strain evidence="1 2">76</strain>
    </source>
</reference>
<evidence type="ECO:0000313" key="1">
    <source>
        <dbReference type="EMBL" id="ALN79226.1"/>
    </source>
</evidence>
<dbReference type="PROSITE" id="PS51257">
    <property type="entry name" value="PROKAR_LIPOPROTEIN"/>
    <property type="match status" value="1"/>
</dbReference>
<accession>A0A0S2F6S4</accession>
<protein>
    <submittedName>
        <fullName evidence="1">Uncharacterized protein</fullName>
    </submittedName>
</protein>
<proteinExistence type="predicted"/>
<dbReference type="EMBL" id="CP011129">
    <property type="protein sequence ID" value="ALN79226.1"/>
    <property type="molecule type" value="Genomic_DNA"/>
</dbReference>
<sequence length="85" mass="8620">MRIIRRGAAAASRNPAACGCAAAGSCGKGVSVIGLALRQAVEEPLGYLTLLLCLGSGKGGLQPFSAPRQPQPRAPKAALTLCFIE</sequence>
<dbReference type="PATRIC" id="fig|84531.8.peg.1092"/>
<dbReference type="AlphaFoldDB" id="A0A0S2F6S4"/>
<gene>
    <name evidence="1" type="ORF">LA76x_1067</name>
</gene>
<evidence type="ECO:0000313" key="2">
    <source>
        <dbReference type="Proteomes" id="UP000060787"/>
    </source>
</evidence>
<dbReference type="Proteomes" id="UP000060787">
    <property type="component" value="Chromosome"/>
</dbReference>